<dbReference type="InterPro" id="IPR036236">
    <property type="entry name" value="Znf_C2H2_sf"/>
</dbReference>
<feature type="compositionally biased region" description="Low complexity" evidence="1">
    <location>
        <begin position="92"/>
        <end position="106"/>
    </location>
</feature>
<feature type="region of interest" description="Disordered" evidence="1">
    <location>
        <begin position="341"/>
        <end position="363"/>
    </location>
</feature>
<evidence type="ECO:0000256" key="1">
    <source>
        <dbReference type="SAM" id="MobiDB-lite"/>
    </source>
</evidence>
<dbReference type="Proteomes" id="UP000887574">
    <property type="component" value="Unplaced"/>
</dbReference>
<protein>
    <submittedName>
        <fullName evidence="4">BTB domain-containing protein</fullName>
    </submittedName>
</protein>
<evidence type="ECO:0000259" key="2">
    <source>
        <dbReference type="PROSITE" id="PS50097"/>
    </source>
</evidence>
<dbReference type="InterPro" id="IPR000210">
    <property type="entry name" value="BTB/POZ_dom"/>
</dbReference>
<keyword evidence="3" id="KW-1185">Reference proteome</keyword>
<name>A0A915E2Z3_9BILA</name>
<accession>A0A915E2Z3</accession>
<dbReference type="PROSITE" id="PS00028">
    <property type="entry name" value="ZINC_FINGER_C2H2_1"/>
    <property type="match status" value="1"/>
</dbReference>
<feature type="compositionally biased region" description="Low complexity" evidence="1">
    <location>
        <begin position="346"/>
        <end position="363"/>
    </location>
</feature>
<proteinExistence type="predicted"/>
<feature type="region of interest" description="Disordered" evidence="1">
    <location>
        <begin position="81"/>
        <end position="107"/>
    </location>
</feature>
<dbReference type="WBParaSite" id="jg25641">
    <property type="protein sequence ID" value="jg25641"/>
    <property type="gene ID" value="jg25641"/>
</dbReference>
<sequence>MHSPVVASQPTASSPKVYCNSASGSPQQYIPSTTTTLDTCIFVQYFDEDKKEIREHSVYAHRVILSKSPFFGHQLALFDEQQERRRKEEQHQQISSSSNTVISSCSRNEEKEPLAPIATLRLDLSMAKDALHSFKVFLNFLYGGPVNGAEANPERARIRGGDYLTTNCSSPNGSKYSKRKFAQQTIHTTKNKCQPNEWIFSACTPTQNTSIVHPNIYEAYLQIQSLLKPPAVPENKPDFGVNLLLQNSVASSTNEGIVASLQKAIALFKQTPMQLSQQQSSPQATPEQDRSKSTASQAAHSPILQYTPIQLKNSSSGQSSEHTVEHTRNSLNLKMERGFHLPLTNTDSNGSQSSASTTGSAAGAELLVPSNDKEGWCRNKKYIQIVKKGYRCIVCNKVYGRYNSVSYHVTIYHRNPPIKCEEDGCQFTTREARYIHFHKYYRHQIPLPDSIDLASRKCPLSKCKHVSKSPAMLDKHIHRHVTDCLKDGIYKCSDCLPVSNSSTETSVSPQPANSPTSSACSFSSLSHEEMFEHLRTVHGDANALSPIVMTPLNLLVRTTPPDPAHSELGFKPVESDRLNGVVKKSTGTASFRCELCNYRGRTLLNLEQHKVFKHSTELFNNNSLYANKRISSASETSEQINLMHHTEFMDTEESPIVNTAASIIHNPMQTALTSLFHNNSHRLASQYHQSNLQHHSTSPFLNLLSATNPSCKPVKSISNNKPMQFGKLC</sequence>
<dbReference type="SMART" id="SM00355">
    <property type="entry name" value="ZnF_C2H2"/>
    <property type="match status" value="5"/>
</dbReference>
<dbReference type="PROSITE" id="PS50097">
    <property type="entry name" value="BTB"/>
    <property type="match status" value="1"/>
</dbReference>
<dbReference type="AlphaFoldDB" id="A0A915E2Z3"/>
<organism evidence="3 4">
    <name type="scientific">Ditylenchus dipsaci</name>
    <dbReference type="NCBI Taxonomy" id="166011"/>
    <lineage>
        <taxon>Eukaryota</taxon>
        <taxon>Metazoa</taxon>
        <taxon>Ecdysozoa</taxon>
        <taxon>Nematoda</taxon>
        <taxon>Chromadorea</taxon>
        <taxon>Rhabditida</taxon>
        <taxon>Tylenchina</taxon>
        <taxon>Tylenchomorpha</taxon>
        <taxon>Sphaerularioidea</taxon>
        <taxon>Anguinidae</taxon>
        <taxon>Anguininae</taxon>
        <taxon>Ditylenchus</taxon>
    </lineage>
</organism>
<feature type="compositionally biased region" description="Basic and acidic residues" evidence="1">
    <location>
        <begin position="81"/>
        <end position="91"/>
    </location>
</feature>
<dbReference type="SUPFAM" id="SSF57667">
    <property type="entry name" value="beta-beta-alpha zinc fingers"/>
    <property type="match status" value="1"/>
</dbReference>
<evidence type="ECO:0000313" key="4">
    <source>
        <dbReference type="WBParaSite" id="jg25641"/>
    </source>
</evidence>
<reference evidence="4" key="1">
    <citation type="submission" date="2022-11" db="UniProtKB">
        <authorList>
            <consortium name="WormBaseParasite"/>
        </authorList>
    </citation>
    <scope>IDENTIFICATION</scope>
</reference>
<evidence type="ECO:0000313" key="3">
    <source>
        <dbReference type="Proteomes" id="UP000887574"/>
    </source>
</evidence>
<feature type="domain" description="BTB" evidence="2">
    <location>
        <begin position="37"/>
        <end position="150"/>
    </location>
</feature>
<feature type="compositionally biased region" description="Low complexity" evidence="1">
    <location>
        <begin position="273"/>
        <end position="286"/>
    </location>
</feature>
<feature type="region of interest" description="Disordered" evidence="1">
    <location>
        <begin position="1"/>
        <end position="20"/>
    </location>
</feature>
<feature type="region of interest" description="Disordered" evidence="1">
    <location>
        <begin position="273"/>
        <end position="299"/>
    </location>
</feature>
<dbReference type="InterPro" id="IPR013087">
    <property type="entry name" value="Znf_C2H2_type"/>
</dbReference>